<dbReference type="SUPFAM" id="SSF53474">
    <property type="entry name" value="alpha/beta-Hydrolases"/>
    <property type="match status" value="1"/>
</dbReference>
<name>E6TR72_EVAC2</name>
<dbReference type="eggNOG" id="COG1073">
    <property type="taxonomic scope" value="Bacteria"/>
</dbReference>
<dbReference type="HOGENOM" id="CLU_043142_2_0_9"/>
<dbReference type="AlphaFoldDB" id="E6TR72"/>
<gene>
    <name evidence="1" type="ordered locus">Bcell_2324</name>
</gene>
<reference evidence="1 2" key="1">
    <citation type="submission" date="2010-12" db="EMBL/GenBank/DDBJ databases">
        <title>Complete sequence of Bacillus cellulosilyticus DSM 2522.</title>
        <authorList>
            <consortium name="US DOE Joint Genome Institute"/>
            <person name="Lucas S."/>
            <person name="Copeland A."/>
            <person name="Lapidus A."/>
            <person name="Cheng J.-F."/>
            <person name="Bruce D."/>
            <person name="Goodwin L."/>
            <person name="Pitluck S."/>
            <person name="Chertkov O."/>
            <person name="Detter J.C."/>
            <person name="Han C."/>
            <person name="Tapia R."/>
            <person name="Land M."/>
            <person name="Hauser L."/>
            <person name="Jeffries C."/>
            <person name="Kyrpides N."/>
            <person name="Ivanova N."/>
            <person name="Mikhailova N."/>
            <person name="Brumm P."/>
            <person name="Mead D."/>
            <person name="Woyke T."/>
        </authorList>
    </citation>
    <scope>NUCLEOTIDE SEQUENCE [LARGE SCALE GENOMIC DNA]</scope>
    <source>
        <strain evidence="2">ATCC 21833 / DSM 2522 / FERM P-1141 / JCM 9156 / N-4</strain>
    </source>
</reference>
<dbReference type="InterPro" id="IPR024499">
    <property type="entry name" value="Mbeg1-like"/>
</dbReference>
<proteinExistence type="predicted"/>
<dbReference type="Pfam" id="PF11187">
    <property type="entry name" value="Mbeg1-like"/>
    <property type="match status" value="1"/>
</dbReference>
<protein>
    <recommendedName>
        <fullName evidence="3">DUF2974 domain-containing protein</fullName>
    </recommendedName>
</protein>
<dbReference type="Gene3D" id="3.40.50.1820">
    <property type="entry name" value="alpha/beta hydrolase"/>
    <property type="match status" value="1"/>
</dbReference>
<accession>E6TR72</accession>
<evidence type="ECO:0000313" key="2">
    <source>
        <dbReference type="Proteomes" id="UP000001401"/>
    </source>
</evidence>
<keyword evidence="2" id="KW-1185">Reference proteome</keyword>
<evidence type="ECO:0008006" key="3">
    <source>
        <dbReference type="Google" id="ProtNLM"/>
    </source>
</evidence>
<dbReference type="OrthoDB" id="9769481at2"/>
<dbReference type="KEGG" id="bco:Bcell_2324"/>
<dbReference type="EMBL" id="CP002394">
    <property type="protein sequence ID" value="ADU30584.1"/>
    <property type="molecule type" value="Genomic_DNA"/>
</dbReference>
<dbReference type="Proteomes" id="UP000001401">
    <property type="component" value="Chromosome"/>
</dbReference>
<sequence length="374" mass="42778">MANMLDYIDWRGDLTFDQAPFNDVDNLILSQLSYVNFEKIVPDLHCSKSITIKCAADLFDKLNREEGTNTLSPLIKESIKLFKRIAKSERFSNLTLSKYVNIIDYNEHKQFSAINISINKDTIFVAFRGTDNTIVGWKENFNMTFMSPVPAQIEAINYLETAVGSTNKQLILGGHSKGGNLAVYAAIKCNDSTKTRIISVYNNDGPGFHRDVIECKEYKEMLGKVKTIIPQSSIVGMMLEHEEEFVIVKSSRKVMMQHDPMSWEVLGSNFICVKSVTKESRIVDGTLKSLLNKMDESQRSQFVDALFIIFDTTNVKTIDDLTQDKWRKIVEIIKIVSSMEPENRKILTETIKLFFYEGNRVYKELKTEIKKVNV</sequence>
<dbReference type="STRING" id="649639.Bcell_2324"/>
<organism evidence="1 2">
    <name type="scientific">Evansella cellulosilytica (strain ATCC 21833 / DSM 2522 / FERM P-1141 / JCM 9156 / N-4)</name>
    <name type="common">Bacillus cellulosilyticus</name>
    <dbReference type="NCBI Taxonomy" id="649639"/>
    <lineage>
        <taxon>Bacteria</taxon>
        <taxon>Bacillati</taxon>
        <taxon>Bacillota</taxon>
        <taxon>Bacilli</taxon>
        <taxon>Bacillales</taxon>
        <taxon>Bacillaceae</taxon>
        <taxon>Evansella</taxon>
    </lineage>
</organism>
<evidence type="ECO:0000313" key="1">
    <source>
        <dbReference type="EMBL" id="ADU30584.1"/>
    </source>
</evidence>
<dbReference type="InterPro" id="IPR029058">
    <property type="entry name" value="AB_hydrolase_fold"/>
</dbReference>